<feature type="domain" description="Beta-ketoacyl synthase-like N-terminal" evidence="1">
    <location>
        <begin position="17"/>
        <end position="214"/>
    </location>
</feature>
<dbReference type="Pfam" id="PF13723">
    <property type="entry name" value="Ketoacyl-synt_2"/>
    <property type="match status" value="1"/>
</dbReference>
<accession>A0A380RV33</accession>
<name>A0A380RV33_FIBSU</name>
<proteinExistence type="predicted"/>
<dbReference type="EMBL" id="UHJL01000001">
    <property type="protein sequence ID" value="SUQ19420.1"/>
    <property type="molecule type" value="Genomic_DNA"/>
</dbReference>
<dbReference type="RefSeq" id="WP_109572063.1">
    <property type="nucleotide sequence ID" value="NZ_UHJL01000001.1"/>
</dbReference>
<gene>
    <name evidence="2" type="ORF">SAMN05661053_0652</name>
</gene>
<organism evidence="2 3">
    <name type="scientific">Fibrobacter succinogenes</name>
    <name type="common">Bacteroides succinogenes</name>
    <dbReference type="NCBI Taxonomy" id="833"/>
    <lineage>
        <taxon>Bacteria</taxon>
        <taxon>Pseudomonadati</taxon>
        <taxon>Fibrobacterota</taxon>
        <taxon>Fibrobacteria</taxon>
        <taxon>Fibrobacterales</taxon>
        <taxon>Fibrobacteraceae</taxon>
        <taxon>Fibrobacter</taxon>
    </lineage>
</organism>
<evidence type="ECO:0000259" key="1">
    <source>
        <dbReference type="Pfam" id="PF13723"/>
    </source>
</evidence>
<dbReference type="Proteomes" id="UP000255423">
    <property type="component" value="Unassembled WGS sequence"/>
</dbReference>
<evidence type="ECO:0000313" key="3">
    <source>
        <dbReference type="Proteomes" id="UP000255423"/>
    </source>
</evidence>
<reference evidence="2 3" key="1">
    <citation type="submission" date="2017-08" db="EMBL/GenBank/DDBJ databases">
        <authorList>
            <person name="de Groot N.N."/>
        </authorList>
    </citation>
    <scope>NUCLEOTIDE SEQUENCE [LARGE SCALE GENOMIC DNA]</scope>
    <source>
        <strain evidence="2 3">HM2</strain>
    </source>
</reference>
<dbReference type="InterPro" id="IPR014030">
    <property type="entry name" value="Ketoacyl_synth_N"/>
</dbReference>
<evidence type="ECO:0000313" key="2">
    <source>
        <dbReference type="EMBL" id="SUQ19420.1"/>
    </source>
</evidence>
<sequence>MQKVFIERLASFVPTEARPKPDVSFVPMLTRRRLSYISRMVVLVSDQVSRDNEGNKLTPCKVTFASQFGEISQQLKISQTLLDTGMVSPAHFSLSVFNASIANASILEANTAGYSAVFSGKDAFTTGLTDCIAALESESADTRTFIFADELIPETYAPVAGVPYPNAVCAIALRLTTDESKADPTFKNVDIANQLAQLKMLHNNFDTAAEQAIAFLCAIDMQKA</sequence>
<dbReference type="AlphaFoldDB" id="A0A380RV33"/>
<protein>
    <submittedName>
        <fullName evidence="2">Beta-ketoacyl synthase, N-terminal domain</fullName>
    </submittedName>
</protein>